<organism evidence="10 11">
    <name type="scientific">Bradyrhizobium elkanii</name>
    <dbReference type="NCBI Taxonomy" id="29448"/>
    <lineage>
        <taxon>Bacteria</taxon>
        <taxon>Pseudomonadati</taxon>
        <taxon>Pseudomonadota</taxon>
        <taxon>Alphaproteobacteria</taxon>
        <taxon>Hyphomicrobiales</taxon>
        <taxon>Nitrobacteraceae</taxon>
        <taxon>Bradyrhizobium</taxon>
    </lineage>
</organism>
<dbReference type="HAMAP" id="MF_00600">
    <property type="entry name" value="CH60"/>
    <property type="match status" value="1"/>
</dbReference>
<evidence type="ECO:0000256" key="6">
    <source>
        <dbReference type="ARBA" id="ARBA00023235"/>
    </source>
</evidence>
<dbReference type="InterPro" id="IPR001844">
    <property type="entry name" value="Cpn60/GroEL"/>
</dbReference>
<dbReference type="RefSeq" id="WP_137478706.1">
    <property type="nucleotide sequence ID" value="NZ_SZZP01000007.1"/>
</dbReference>
<evidence type="ECO:0000256" key="3">
    <source>
        <dbReference type="ARBA" id="ARBA00022741"/>
    </source>
</evidence>
<keyword evidence="3 7" id="KW-0547">Nucleotide-binding</keyword>
<dbReference type="GO" id="GO:0042026">
    <property type="term" value="P:protein refolding"/>
    <property type="evidence" value="ECO:0007669"/>
    <property type="project" value="UniProtKB-UniRule"/>
</dbReference>
<evidence type="ECO:0000313" key="11">
    <source>
        <dbReference type="Proteomes" id="UP000305095"/>
    </source>
</evidence>
<dbReference type="AlphaFoldDB" id="A0A4U6S2N5"/>
<evidence type="ECO:0000256" key="1">
    <source>
        <dbReference type="ARBA" id="ARBA00006607"/>
    </source>
</evidence>
<name>A0A4U6S2N5_BRAEL</name>
<comment type="caution">
    <text evidence="7">Lacks conserved residue(s) required for the propagation of feature annotation.</text>
</comment>
<dbReference type="Gene3D" id="3.50.7.10">
    <property type="entry name" value="GroEL"/>
    <property type="match status" value="1"/>
</dbReference>
<dbReference type="NCBIfam" id="NF009487">
    <property type="entry name" value="PRK12849.1"/>
    <property type="match status" value="1"/>
</dbReference>
<feature type="binding site" evidence="7">
    <location>
        <position position="415"/>
    </location>
    <ligand>
        <name>ATP</name>
        <dbReference type="ChEBI" id="CHEBI:30616"/>
    </ligand>
</feature>
<comment type="subunit">
    <text evidence="7 9">Forms a cylinder of 14 subunits composed of two heptameric rings stacked back-to-back. Interacts with the co-chaperonin GroES.</text>
</comment>
<comment type="similarity">
    <text evidence="1 7 8">Belongs to the chaperonin (HSP60) family.</text>
</comment>
<comment type="function">
    <text evidence="7 9">Together with its co-chaperonin GroES, plays an essential role in assisting protein folding. The GroEL-GroES system forms a nano-cage that allows encapsulation of the non-native substrate proteins and provides a physical environment optimized to promote and accelerate protein folding.</text>
</comment>
<dbReference type="InterPro" id="IPR027410">
    <property type="entry name" value="TCP-1-like_intermed_sf"/>
</dbReference>
<dbReference type="FunFam" id="3.50.7.10:FF:000001">
    <property type="entry name" value="60 kDa chaperonin"/>
    <property type="match status" value="1"/>
</dbReference>
<dbReference type="SUPFAM" id="SSF52029">
    <property type="entry name" value="GroEL apical domain-like"/>
    <property type="match status" value="1"/>
</dbReference>
<dbReference type="InterPro" id="IPR027413">
    <property type="entry name" value="GROEL-like_equatorial_sf"/>
</dbReference>
<feature type="binding site" evidence="7">
    <location>
        <position position="496"/>
    </location>
    <ligand>
        <name>ATP</name>
        <dbReference type="ChEBI" id="CHEBI:30616"/>
    </ligand>
</feature>
<dbReference type="NCBIfam" id="TIGR02348">
    <property type="entry name" value="GroEL"/>
    <property type="match status" value="1"/>
</dbReference>
<comment type="caution">
    <text evidence="10">The sequence shown here is derived from an EMBL/GenBank/DDBJ whole genome shotgun (WGS) entry which is preliminary data.</text>
</comment>
<sequence>MAHKQILFHSAAREKVLRGATLLADAIRVTLGPKSKSVLIQKGWGAPIVCNDGVTIAKEFDLKDPEENLGAQVLRQAAEKTGEVVGDGTSTATLLAHAILADGVRNVVAGASAIDIKRGLDRGARAAIEALRTMSKPVKTKAEKAQVATISAHNDPTVGALVADAIEKVGGEGVISVEESKTTETILDVVEGMKFDRGFLSPYFVTDAERMEAVLEDALVLICDHKVAALNDLVPVLEQVAKSGRALLLIAEDIEGEALATLIVNRLRGVLKACAVKAPGFGDRRKAMLEDIAILTGAQVISEELGLKLEKVTLQELGRAARVISDKENTTLIGSGGDRGRIDARLQQIRREIEKTTSDYDREKLEERLAKLSGGVAVIRVGAPTEAEMKARKEALDDAISSTKAAVAEGIVPGGGLALLRCVDAVVREEAAAEGDERTGIAILKRALEAPARQIAENSAVDGGVVVARMEASQGNFGFDAACKQFVDLVEAGIVDPTKVVRTALENAVSVASVLLLTEATMTEIPEAKRERTVEPEMAM</sequence>
<proteinExistence type="inferred from homology"/>
<dbReference type="Gene3D" id="3.30.260.10">
    <property type="entry name" value="TCP-1-like chaperonin intermediate domain"/>
    <property type="match status" value="1"/>
</dbReference>
<protein>
    <recommendedName>
        <fullName evidence="7">Chaperonin GroEL</fullName>
        <ecNumber evidence="7">5.6.1.7</ecNumber>
    </recommendedName>
    <alternativeName>
        <fullName evidence="7">60 kDa chaperonin</fullName>
    </alternativeName>
    <alternativeName>
        <fullName evidence="7">Chaperonin-60</fullName>
        <shortName evidence="7">Cpn60</shortName>
    </alternativeName>
</protein>
<dbReference type="SUPFAM" id="SSF48592">
    <property type="entry name" value="GroEL equatorial domain-like"/>
    <property type="match status" value="1"/>
</dbReference>
<dbReference type="GO" id="GO:0005737">
    <property type="term" value="C:cytoplasm"/>
    <property type="evidence" value="ECO:0007669"/>
    <property type="project" value="UniProtKB-SubCell"/>
</dbReference>
<dbReference type="GO" id="GO:0140662">
    <property type="term" value="F:ATP-dependent protein folding chaperone"/>
    <property type="evidence" value="ECO:0007669"/>
    <property type="project" value="InterPro"/>
</dbReference>
<dbReference type="NCBIfam" id="NF000592">
    <property type="entry name" value="PRK00013.1"/>
    <property type="match status" value="1"/>
</dbReference>
<keyword evidence="5 7" id="KW-0143">Chaperone</keyword>
<reference evidence="10 11" key="1">
    <citation type="submission" date="2019-05" db="EMBL/GenBank/DDBJ databases">
        <title>Draft Genome of Bradyrhizobium elkanii strain SEMIA 938, Used in Commercial Inoculants for Lupinus spp. in Brazil.</title>
        <authorList>
            <person name="Hungria M."/>
            <person name="Delamuta J.R.M."/>
            <person name="Ribeiro R.A."/>
            <person name="Nogueira M.A."/>
        </authorList>
    </citation>
    <scope>NUCLEOTIDE SEQUENCE [LARGE SCALE GENOMIC DNA]</scope>
    <source>
        <strain evidence="10 11">Semia 938</strain>
    </source>
</reference>
<dbReference type="GO" id="GO:0051082">
    <property type="term" value="F:unfolded protein binding"/>
    <property type="evidence" value="ECO:0007669"/>
    <property type="project" value="UniProtKB-UniRule"/>
</dbReference>
<accession>A0A4U6S2N5</accession>
<dbReference type="NCBIfam" id="NF009488">
    <property type="entry name" value="PRK12850.1"/>
    <property type="match status" value="1"/>
</dbReference>
<evidence type="ECO:0000256" key="7">
    <source>
        <dbReference type="HAMAP-Rule" id="MF_00600"/>
    </source>
</evidence>
<dbReference type="NCBIfam" id="NF009489">
    <property type="entry name" value="PRK12851.1"/>
    <property type="match status" value="1"/>
</dbReference>
<evidence type="ECO:0000313" key="10">
    <source>
        <dbReference type="EMBL" id="TKV81188.1"/>
    </source>
</evidence>
<dbReference type="Pfam" id="PF00118">
    <property type="entry name" value="Cpn60_TCP1"/>
    <property type="match status" value="1"/>
</dbReference>
<keyword evidence="2 7" id="KW-0963">Cytoplasm</keyword>
<dbReference type="EMBL" id="SZZP01000007">
    <property type="protein sequence ID" value="TKV81188.1"/>
    <property type="molecule type" value="Genomic_DNA"/>
</dbReference>
<dbReference type="EC" id="5.6.1.7" evidence="7"/>
<dbReference type="GO" id="GO:0016853">
    <property type="term" value="F:isomerase activity"/>
    <property type="evidence" value="ECO:0007669"/>
    <property type="project" value="UniProtKB-KW"/>
</dbReference>
<dbReference type="SUPFAM" id="SSF54849">
    <property type="entry name" value="GroEL-intermediate domain like"/>
    <property type="match status" value="1"/>
</dbReference>
<evidence type="ECO:0000256" key="4">
    <source>
        <dbReference type="ARBA" id="ARBA00022840"/>
    </source>
</evidence>
<dbReference type="Gene3D" id="1.10.560.10">
    <property type="entry name" value="GroEL-like equatorial domain"/>
    <property type="match status" value="1"/>
</dbReference>
<keyword evidence="4 7" id="KW-0067">ATP-binding</keyword>
<feature type="binding site" evidence="7">
    <location>
        <begin position="480"/>
        <end position="482"/>
    </location>
    <ligand>
        <name>ATP</name>
        <dbReference type="ChEBI" id="CHEBI:30616"/>
    </ligand>
</feature>
<dbReference type="Proteomes" id="UP000305095">
    <property type="component" value="Unassembled WGS sequence"/>
</dbReference>
<dbReference type="GO" id="GO:0005524">
    <property type="term" value="F:ATP binding"/>
    <property type="evidence" value="ECO:0007669"/>
    <property type="project" value="UniProtKB-UniRule"/>
</dbReference>
<dbReference type="CDD" id="cd03344">
    <property type="entry name" value="GroEL"/>
    <property type="match status" value="1"/>
</dbReference>
<evidence type="ECO:0000256" key="5">
    <source>
        <dbReference type="ARBA" id="ARBA00023186"/>
    </source>
</evidence>
<feature type="binding site" evidence="7">
    <location>
        <begin position="30"/>
        <end position="33"/>
    </location>
    <ligand>
        <name>ATP</name>
        <dbReference type="ChEBI" id="CHEBI:30616"/>
    </ligand>
</feature>
<gene>
    <name evidence="7 10" type="primary">groL</name>
    <name evidence="7" type="synonym">groEL</name>
    <name evidence="10" type="ORF">FDV58_13775</name>
</gene>
<comment type="subcellular location">
    <subcellularLocation>
        <location evidence="7">Cytoplasm</location>
    </subcellularLocation>
</comment>
<keyword evidence="6 7" id="KW-0413">Isomerase</keyword>
<dbReference type="PRINTS" id="PR00298">
    <property type="entry name" value="CHAPERONIN60"/>
</dbReference>
<dbReference type="InterPro" id="IPR002423">
    <property type="entry name" value="Cpn60/GroEL/TCP-1"/>
</dbReference>
<dbReference type="InterPro" id="IPR027409">
    <property type="entry name" value="GroEL-like_apical_dom_sf"/>
</dbReference>
<dbReference type="PANTHER" id="PTHR45633">
    <property type="entry name" value="60 KDA HEAT SHOCK PROTEIN, MITOCHONDRIAL"/>
    <property type="match status" value="1"/>
</dbReference>
<evidence type="ECO:0000256" key="8">
    <source>
        <dbReference type="RuleBase" id="RU000418"/>
    </source>
</evidence>
<evidence type="ECO:0000256" key="2">
    <source>
        <dbReference type="ARBA" id="ARBA00022490"/>
    </source>
</evidence>
<evidence type="ECO:0000256" key="9">
    <source>
        <dbReference type="RuleBase" id="RU000419"/>
    </source>
</evidence>